<feature type="compositionally biased region" description="Polar residues" evidence="7">
    <location>
        <begin position="1699"/>
        <end position="1757"/>
    </location>
</feature>
<feature type="region of interest" description="Disordered" evidence="7">
    <location>
        <begin position="613"/>
        <end position="654"/>
    </location>
</feature>
<protein>
    <submittedName>
        <fullName evidence="10">Uncharacterized protein</fullName>
    </submittedName>
</protein>
<feature type="compositionally biased region" description="Polar residues" evidence="7">
    <location>
        <begin position="1559"/>
        <end position="1568"/>
    </location>
</feature>
<feature type="region of interest" description="Disordered" evidence="7">
    <location>
        <begin position="1506"/>
        <end position="1538"/>
    </location>
</feature>
<dbReference type="InterPro" id="IPR051571">
    <property type="entry name" value="N-CoR_corepressor"/>
</dbReference>
<feature type="compositionally biased region" description="Basic and acidic residues" evidence="7">
    <location>
        <begin position="309"/>
        <end position="320"/>
    </location>
</feature>
<keyword evidence="4" id="KW-0862">Zinc</keyword>
<feature type="region of interest" description="Disordered" evidence="7">
    <location>
        <begin position="1773"/>
        <end position="1942"/>
    </location>
</feature>
<accession>A0A819GHX1</accession>
<comment type="caution">
    <text evidence="10">The sequence shown here is derived from an EMBL/GenBank/DDBJ whole genome shotgun (WGS) entry which is preliminary data.</text>
</comment>
<dbReference type="GO" id="GO:0005654">
    <property type="term" value="C:nucleoplasm"/>
    <property type="evidence" value="ECO:0007669"/>
    <property type="project" value="UniProtKB-ARBA"/>
</dbReference>
<feature type="compositionally biased region" description="Low complexity" evidence="7">
    <location>
        <begin position="1688"/>
        <end position="1698"/>
    </location>
</feature>
<keyword evidence="2" id="KW-0479">Metal-binding</keyword>
<feature type="domain" description="Myb-like" evidence="8">
    <location>
        <begin position="646"/>
        <end position="695"/>
    </location>
</feature>
<feature type="compositionally biased region" description="Low complexity" evidence="7">
    <location>
        <begin position="1043"/>
        <end position="1066"/>
    </location>
</feature>
<dbReference type="CDD" id="cd00167">
    <property type="entry name" value="SANT"/>
    <property type="match status" value="1"/>
</dbReference>
<evidence type="ECO:0000259" key="8">
    <source>
        <dbReference type="PROSITE" id="PS50090"/>
    </source>
</evidence>
<feature type="compositionally biased region" description="Basic and acidic residues" evidence="7">
    <location>
        <begin position="514"/>
        <end position="542"/>
    </location>
</feature>
<dbReference type="PROSITE" id="PS50090">
    <property type="entry name" value="MYB_LIKE"/>
    <property type="match status" value="1"/>
</dbReference>
<feature type="compositionally biased region" description="Basic and acidic residues" evidence="7">
    <location>
        <begin position="1472"/>
        <end position="1481"/>
    </location>
</feature>
<feature type="region of interest" description="Disordered" evidence="7">
    <location>
        <begin position="701"/>
        <end position="756"/>
    </location>
</feature>
<dbReference type="PANTHER" id="PTHR13992">
    <property type="entry name" value="NUCLEAR RECEPTOR CO-REPRESSOR RELATED NCOR"/>
    <property type="match status" value="1"/>
</dbReference>
<dbReference type="GO" id="GO:0003677">
    <property type="term" value="F:DNA binding"/>
    <property type="evidence" value="ECO:0007669"/>
    <property type="project" value="UniProtKB-KW"/>
</dbReference>
<feature type="compositionally biased region" description="Low complexity" evidence="7">
    <location>
        <begin position="1618"/>
        <end position="1634"/>
    </location>
</feature>
<feature type="region of interest" description="Disordered" evidence="7">
    <location>
        <begin position="856"/>
        <end position="906"/>
    </location>
</feature>
<feature type="region of interest" description="Disordered" evidence="7">
    <location>
        <begin position="804"/>
        <end position="832"/>
    </location>
</feature>
<feature type="compositionally biased region" description="Low complexity" evidence="7">
    <location>
        <begin position="1802"/>
        <end position="1815"/>
    </location>
</feature>
<feature type="compositionally biased region" description="Basic and acidic residues" evidence="7">
    <location>
        <begin position="1260"/>
        <end position="1276"/>
    </location>
</feature>
<evidence type="ECO:0000256" key="2">
    <source>
        <dbReference type="ARBA" id="ARBA00022723"/>
    </source>
</evidence>
<proteinExistence type="inferred from homology"/>
<feature type="compositionally biased region" description="Low complexity" evidence="7">
    <location>
        <begin position="1826"/>
        <end position="1863"/>
    </location>
</feature>
<dbReference type="FunFam" id="1.10.10.60:FF:000012">
    <property type="entry name" value="Metastasis-associated 1 family, member 3"/>
    <property type="match status" value="1"/>
</dbReference>
<dbReference type="GO" id="GO:0000785">
    <property type="term" value="C:chromatin"/>
    <property type="evidence" value="ECO:0007669"/>
    <property type="project" value="TreeGrafter"/>
</dbReference>
<feature type="compositionally biased region" description="Low complexity" evidence="7">
    <location>
        <begin position="1347"/>
        <end position="1356"/>
    </location>
</feature>
<feature type="region of interest" description="Disordered" evidence="7">
    <location>
        <begin position="1388"/>
        <end position="1486"/>
    </location>
</feature>
<sequence>MARQSPFMSSAQFSYPTNYQQRDTRYTNNSTIDTPMALNRRPSLLAGYHNHFGSPERTSIAPYYPSLAPIPMGPHVDEHSKRSRYPTGGNLSVNSQLLPLSIEVKKEQQVYQPQTEAISPTPDDPKNDSNMRDSTIIRNAISKLEAEIDTTMKKLHRAKLSQSEIKSQADRSAADEDNDDQGDLLQTNGSQTLIEKILHDNRKKAEDSQKMLNHLNNNIDLTIPLYQEPSDLKSIQRIRIQYINIMKNRLKESFKKKYEICNKEIKCESNKYDKIYQEWQKSIEKDEKIILNKDLTAYRETFEKTFPELRKTREDKEKKQANTNDTSTTEQPVSLNTNTVEQDTEIQEEKMRKSSIVPPVIYDKWQRRHPYFNQNGVIRRDAAEFYKERIKMPYWSSDEKQIFIEKFTQSPKNFGYISSFLENKTTEQCVQFYYMTKKTENYKNLLRKQTQANRRRAKQNAAAAAATTTTTVTSSTTIETTLVTKVTSSNTIVSSTSQQMLGRTITPITGGEQDMERSTNRLEINEERRETNPGDGNEEKRSNKNRCQLLSCTTEKLGKKKNRKNRLRAFPTKWNDLTKQNREAIRRLLQIPPNVQRCCTRCYEKLIAQIRQTQNTTPSVAEGAEEEEDDDDESSKIQSTTTDEQISKHNDDEWTEHEINAFTEALDKFNNNWSQIAEYVHRSEQSCRAFYQKHHTKNGLIDDEHNIDEDNVSISGSEDQSRRITQLKEERNEQINEDTEDNPQKTITNDDSNDSIHGMIIDEADEQTSRIENKNIKVETNLPSTDLTTINSLIEREISKTLNETEKRLSSNNSNNTISPDKLQLTTTNNSTQPPPLVTLTKSHSPSIHSHNQQTFINKGSIMRGTPISPSNKPISIDTSTNHPHMHPHHYSSPRNDYPHHSSHIKSSKILDQQHLYSQQQAAYLRHYSHQQGAHSNFPPSNSSQYIQQQQQQQQQQYKSPSINNQQPSTNTNKSTGIDTSNTDTYETLRADFVTSRYLTTTHSPNHERQSRHPSEQRSPSHPLSSTSNTQQLLPPPTAIIPSSSNSSLQSSSSSSSSSHHTQQQHAAILAASQILASSGMHPQEILASGLIPYPHYYNSLPGASFYVDPRLMHDFNAVTNNEQLKNLRTNRHLPYGSTHSPPDPSAYPSQSSKRQSHENMEHARYPPGDYASSIWRTQNLNNNQQMHSQLKSNPTINENPLLKINEMSRHSARLSSAADRDARSPEDSHHRINQSRATVESPSIHYQRAEAHNHHKSSSSHEKLNPNSHFSDHPPDPNSSSYIRQQPTNIHKSHSSLHSPYASTSTNRSSLAPPSQISPHHGSPYMFHPSSVGTISPHHLQTHYSQQQQQQQQQQRSSHHNESTRTAKESISIQDFMKKSVTEFVASTNNGNKPVNTDLSLSENSNSQLPRTFLPTITTGTKSIDNSDQPILIDGDDDSNSNREQNESMSEGNSKSRSSQDTNKSTMENDLPERRRDSSIKKILSNQPLEKQEYVEINQKVQNSTVGASKVHSNNDLNGLERANSTGGRESTRSRGSITMRMLMGANGIYADGKAQPPTANEGTNEQPNKRAASPNDKSQSLEYLIRGELIRACPTLPKTDESATIFQNRRLSPTIQQQRLPSNQQQQQQQQQPVSKRMRTSPKHESSSNNEQHHSSFHQTYDTSTNVRDPFALQPHSKTSHQTNRSSASSSSSPSSTNIDRNWQSYVQQQYHQSFGSRSSRPTMMNSGSITQGSPISPPTRLSTDQPQYPSTANNQLVNPRYSYYLNKNEQQFSPSRQSSTSPLDPSSKEKLARRAQQALVSPSDSHLESSLSINVDQTSNVKSPPINSTQTNTSSNTPPIATSPISSSASPTTSISSNNAHPLKKRLISEYEHEQQQQQRNSPATISPIVSTSTPPPSTSTKTETIEESNPNSSIENISDTETTKEIISNPTEENDSST</sequence>
<feature type="compositionally biased region" description="Polar residues" evidence="7">
    <location>
        <begin position="1678"/>
        <end position="1687"/>
    </location>
</feature>
<name>A0A819GHX1_9BILA</name>
<feature type="compositionally biased region" description="Polar residues" evidence="7">
    <location>
        <begin position="1017"/>
        <end position="1033"/>
    </location>
</feature>
<evidence type="ECO:0000256" key="5">
    <source>
        <dbReference type="ARBA" id="ARBA00023125"/>
    </source>
</evidence>
<feature type="region of interest" description="Disordered" evidence="7">
    <location>
        <begin position="1551"/>
        <end position="1579"/>
    </location>
</feature>
<feature type="compositionally biased region" description="Polar residues" evidence="7">
    <location>
        <begin position="810"/>
        <end position="832"/>
    </location>
</feature>
<dbReference type="InterPro" id="IPR001005">
    <property type="entry name" value="SANT/Myb"/>
</dbReference>
<feature type="compositionally biased region" description="Polar residues" evidence="7">
    <location>
        <begin position="1388"/>
        <end position="1430"/>
    </location>
</feature>
<feature type="compositionally biased region" description="Basic and acidic residues" evidence="7">
    <location>
        <begin position="1005"/>
        <end position="1016"/>
    </location>
</feature>
<feature type="compositionally biased region" description="Basic and acidic residues" evidence="7">
    <location>
        <begin position="645"/>
        <end position="654"/>
    </location>
</feature>
<feature type="compositionally biased region" description="Polar residues" evidence="7">
    <location>
        <begin position="109"/>
        <end position="118"/>
    </location>
</feature>
<comment type="similarity">
    <text evidence="1">Belongs to the N-CoR nuclear receptor corepressors family.</text>
</comment>
<evidence type="ECO:0000256" key="3">
    <source>
        <dbReference type="ARBA" id="ARBA00022771"/>
    </source>
</evidence>
<feature type="region of interest" description="Disordered" evidence="7">
    <location>
        <begin position="508"/>
        <end position="547"/>
    </location>
</feature>
<dbReference type="InterPro" id="IPR017884">
    <property type="entry name" value="SANT_dom"/>
</dbReference>
<feature type="compositionally biased region" description="Polar residues" evidence="7">
    <location>
        <begin position="321"/>
        <end position="334"/>
    </location>
</feature>
<feature type="region of interest" description="Disordered" evidence="7">
    <location>
        <begin position="1132"/>
        <end position="1174"/>
    </location>
</feature>
<dbReference type="InterPro" id="IPR009057">
    <property type="entry name" value="Homeodomain-like_sf"/>
</dbReference>
<dbReference type="SMART" id="SM00717">
    <property type="entry name" value="SANT"/>
    <property type="match status" value="2"/>
</dbReference>
<feature type="region of interest" description="Disordered" evidence="7">
    <location>
        <begin position="309"/>
        <end position="334"/>
    </location>
</feature>
<dbReference type="GO" id="GO:0006357">
    <property type="term" value="P:regulation of transcription by RNA polymerase II"/>
    <property type="evidence" value="ECO:0007669"/>
    <property type="project" value="TreeGrafter"/>
</dbReference>
<gene>
    <name evidence="10" type="ORF">OKA104_LOCUS23404</name>
</gene>
<dbReference type="SUPFAM" id="SSF46689">
    <property type="entry name" value="Homeodomain-like"/>
    <property type="match status" value="2"/>
</dbReference>
<feature type="compositionally biased region" description="Polar residues" evidence="7">
    <location>
        <begin position="958"/>
        <end position="984"/>
    </location>
</feature>
<feature type="region of interest" description="Disordered" evidence="7">
    <location>
        <begin position="1211"/>
        <end position="1374"/>
    </location>
</feature>
<dbReference type="GO" id="GO:0032991">
    <property type="term" value="C:protein-containing complex"/>
    <property type="evidence" value="ECO:0007669"/>
    <property type="project" value="UniProtKB-ARBA"/>
</dbReference>
<feature type="compositionally biased region" description="Basic and acidic residues" evidence="7">
    <location>
        <begin position="1360"/>
        <end position="1369"/>
    </location>
</feature>
<evidence type="ECO:0000256" key="1">
    <source>
        <dbReference type="ARBA" id="ARBA00010097"/>
    </source>
</evidence>
<dbReference type="PROSITE" id="PS51293">
    <property type="entry name" value="SANT"/>
    <property type="match status" value="2"/>
</dbReference>
<evidence type="ECO:0000256" key="6">
    <source>
        <dbReference type="ARBA" id="ARBA00023242"/>
    </source>
</evidence>
<feature type="region of interest" description="Disordered" evidence="7">
    <location>
        <begin position="157"/>
        <end position="188"/>
    </location>
</feature>
<feature type="compositionally biased region" description="Basic and acidic residues" evidence="7">
    <location>
        <begin position="1644"/>
        <end position="1656"/>
    </location>
</feature>
<feature type="compositionally biased region" description="Basic and acidic residues" evidence="7">
    <location>
        <begin position="1156"/>
        <end position="1165"/>
    </location>
</feature>
<feature type="region of interest" description="Disordered" evidence="7">
    <location>
        <begin position="1002"/>
        <end position="1066"/>
    </location>
</feature>
<dbReference type="Gene3D" id="1.10.10.60">
    <property type="entry name" value="Homeodomain-like"/>
    <property type="match status" value="2"/>
</dbReference>
<feature type="domain" description="SANT" evidence="9">
    <location>
        <begin position="395"/>
        <end position="441"/>
    </location>
</feature>
<evidence type="ECO:0000313" key="11">
    <source>
        <dbReference type="Proteomes" id="UP000663881"/>
    </source>
</evidence>
<feature type="compositionally biased region" description="Polar residues" evidence="7">
    <location>
        <begin position="868"/>
        <end position="882"/>
    </location>
</feature>
<feature type="compositionally biased region" description="Basic and acidic residues" evidence="7">
    <location>
        <begin position="1219"/>
        <end position="1231"/>
    </location>
</feature>
<feature type="compositionally biased region" description="Polar residues" evidence="7">
    <location>
        <begin position="1279"/>
        <end position="1319"/>
    </location>
</feature>
<keyword evidence="6" id="KW-0539">Nucleus</keyword>
<feature type="compositionally biased region" description="Polar residues" evidence="7">
    <location>
        <begin position="1816"/>
        <end position="1825"/>
    </location>
</feature>
<dbReference type="PANTHER" id="PTHR13992:SF39">
    <property type="entry name" value="SMRTER, ISOFORM G"/>
    <property type="match status" value="1"/>
</dbReference>
<feature type="compositionally biased region" description="Polar residues" evidence="7">
    <location>
        <begin position="930"/>
        <end position="947"/>
    </location>
</feature>
<feature type="compositionally biased region" description="Low complexity" evidence="7">
    <location>
        <begin position="948"/>
        <end position="957"/>
    </location>
</feature>
<dbReference type="Proteomes" id="UP000663881">
    <property type="component" value="Unassembled WGS sequence"/>
</dbReference>
<reference evidence="10" key="1">
    <citation type="submission" date="2021-02" db="EMBL/GenBank/DDBJ databases">
        <authorList>
            <person name="Nowell W R."/>
        </authorList>
    </citation>
    <scope>NUCLEOTIDE SEQUENCE</scope>
</reference>
<feature type="region of interest" description="Disordered" evidence="7">
    <location>
        <begin position="1618"/>
        <end position="1757"/>
    </location>
</feature>
<keyword evidence="3" id="KW-0863">Zinc-finger</keyword>
<feature type="domain" description="SANT" evidence="9">
    <location>
        <begin position="649"/>
        <end position="699"/>
    </location>
</feature>
<evidence type="ECO:0000313" key="10">
    <source>
        <dbReference type="EMBL" id="CAF3886116.1"/>
    </source>
</evidence>
<dbReference type="GO" id="GO:0008270">
    <property type="term" value="F:zinc ion binding"/>
    <property type="evidence" value="ECO:0007669"/>
    <property type="project" value="UniProtKB-KW"/>
</dbReference>
<evidence type="ECO:0000256" key="4">
    <source>
        <dbReference type="ARBA" id="ARBA00022833"/>
    </source>
</evidence>
<dbReference type="Pfam" id="PF00249">
    <property type="entry name" value="Myb_DNA-binding"/>
    <property type="match status" value="1"/>
</dbReference>
<feature type="compositionally biased region" description="Basic and acidic residues" evidence="7">
    <location>
        <begin position="719"/>
        <end position="734"/>
    </location>
</feature>
<feature type="region of interest" description="Disordered" evidence="7">
    <location>
        <begin position="107"/>
        <end position="133"/>
    </location>
</feature>
<evidence type="ECO:0000259" key="9">
    <source>
        <dbReference type="PROSITE" id="PS51293"/>
    </source>
</evidence>
<organism evidence="10 11">
    <name type="scientific">Adineta steineri</name>
    <dbReference type="NCBI Taxonomy" id="433720"/>
    <lineage>
        <taxon>Eukaryota</taxon>
        <taxon>Metazoa</taxon>
        <taxon>Spiralia</taxon>
        <taxon>Gnathifera</taxon>
        <taxon>Rotifera</taxon>
        <taxon>Eurotatoria</taxon>
        <taxon>Bdelloidea</taxon>
        <taxon>Adinetida</taxon>
        <taxon>Adinetidae</taxon>
        <taxon>Adineta</taxon>
    </lineage>
</organism>
<feature type="compositionally biased region" description="Polar residues" evidence="7">
    <location>
        <begin position="1773"/>
        <end position="1787"/>
    </location>
</feature>
<keyword evidence="5" id="KW-0238">DNA-binding</keyword>
<feature type="compositionally biased region" description="Polar residues" evidence="7">
    <location>
        <begin position="1448"/>
        <end position="1469"/>
    </location>
</feature>
<feature type="compositionally biased region" description="Low complexity" evidence="7">
    <location>
        <begin position="1885"/>
        <end position="1921"/>
    </location>
</feature>
<dbReference type="EMBL" id="CAJOAY010001784">
    <property type="protein sequence ID" value="CAF3886116.1"/>
    <property type="molecule type" value="Genomic_DNA"/>
</dbReference>
<feature type="compositionally biased region" description="Acidic residues" evidence="7">
    <location>
        <begin position="623"/>
        <end position="633"/>
    </location>
</feature>
<evidence type="ECO:0000256" key="7">
    <source>
        <dbReference type="SAM" id="MobiDB-lite"/>
    </source>
</evidence>
<feature type="region of interest" description="Disordered" evidence="7">
    <location>
        <begin position="929"/>
        <end position="984"/>
    </location>
</feature>